<sequence>MIHEGFPDVLVVGPVADRSFSDDGQLVIDYGTAPRWSPDATLPDLVARAKLLALLLDALDPEVDVRVGARHQFLLNDHIDGRVDTRAGGTPPRLLAYGSLTTTVIRSSDLGRLVDVRNEPSMAQGLFTFPRGADVVSQIGPGAALTRHGDTGYFDQVLSFETDNAAPPSKQTTKALHRWTKIVDRWRTKATPAQRELEGPWI</sequence>
<accession>A0A9Q2W6W3</accession>
<dbReference type="RefSeq" id="WP_017885450.1">
    <property type="nucleotide sequence ID" value="NZ_JAHEWX010000037.1"/>
</dbReference>
<gene>
    <name evidence="1" type="ORF">KK103_17605</name>
</gene>
<evidence type="ECO:0000313" key="1">
    <source>
        <dbReference type="EMBL" id="MBT1543582.1"/>
    </source>
</evidence>
<organism evidence="1 2">
    <name type="scientific">Curtobacterium flaccumfaciens pv. flaccumfaciens</name>
    <dbReference type="NCBI Taxonomy" id="138532"/>
    <lineage>
        <taxon>Bacteria</taxon>
        <taxon>Bacillati</taxon>
        <taxon>Actinomycetota</taxon>
        <taxon>Actinomycetes</taxon>
        <taxon>Micrococcales</taxon>
        <taxon>Microbacteriaceae</taxon>
        <taxon>Curtobacterium</taxon>
    </lineage>
</organism>
<reference evidence="1" key="1">
    <citation type="submission" date="2021-05" db="EMBL/GenBank/DDBJ databases">
        <title>Whole genome sequence of Curtobacterium flaccumfaciens pv. flaccumfaciens strain CFBP 3417.</title>
        <authorList>
            <person name="Osdaghi E."/>
            <person name="Taghouti G."/>
            <person name="Portier P."/>
            <person name="Fazliarab A."/>
            <person name="Taghavi S.M."/>
            <person name="Briand M."/>
            <person name="Le-Saux M."/>
            <person name="Jacques M.-A."/>
        </authorList>
    </citation>
    <scope>NUCLEOTIDE SEQUENCE</scope>
    <source>
        <strain evidence="1">CFBP 3417</strain>
    </source>
</reference>
<comment type="caution">
    <text evidence="1">The sequence shown here is derived from an EMBL/GenBank/DDBJ whole genome shotgun (WGS) entry which is preliminary data.</text>
</comment>
<evidence type="ECO:0000313" key="2">
    <source>
        <dbReference type="Proteomes" id="UP000709437"/>
    </source>
</evidence>
<dbReference type="EMBL" id="JAHEWX010000037">
    <property type="protein sequence ID" value="MBT1543582.1"/>
    <property type="molecule type" value="Genomic_DNA"/>
</dbReference>
<dbReference type="Proteomes" id="UP000709437">
    <property type="component" value="Unassembled WGS sequence"/>
</dbReference>
<name>A0A9Q2W6W3_9MICO</name>
<dbReference type="GeneID" id="99624896"/>
<dbReference type="AlphaFoldDB" id="A0A9Q2W6W3"/>
<proteinExistence type="predicted"/>
<protein>
    <submittedName>
        <fullName evidence="1">Uncharacterized protein</fullName>
    </submittedName>
</protein>